<dbReference type="EMBL" id="AAZF01000001">
    <property type="protein sequence ID" value="EDJ93842.1"/>
    <property type="molecule type" value="Genomic_DNA"/>
</dbReference>
<reference evidence="1 2" key="1">
    <citation type="journal article" date="2007" name="Genome Biol.">
        <title>Characterization and modeling of the Haemophilus influenzae core and supragenomes based on the complete genomic sequences of Rd and 12 clinical nontypeable strains.</title>
        <authorList>
            <person name="Hogg J.S."/>
            <person name="Hu F.Z."/>
            <person name="Janto B."/>
            <person name="Boissy R."/>
            <person name="Hayes J."/>
            <person name="Keefe R."/>
            <person name="Post J.C."/>
            <person name="Ehrlich G.D."/>
        </authorList>
    </citation>
    <scope>NUCLEOTIDE SEQUENCE [LARGE SCALE GENOMIC DNA]</scope>
    <source>
        <strain evidence="2">NTHi 3655</strain>
    </source>
</reference>
<dbReference type="PANTHER" id="PTHR33295:SF20">
    <property type="entry name" value="ATPASE"/>
    <property type="match status" value="1"/>
</dbReference>
<organism evidence="1 2">
    <name type="scientific">Haemophilus influenzae (strain NTHi 3655)</name>
    <dbReference type="NCBI Taxonomy" id="375177"/>
    <lineage>
        <taxon>Bacteria</taxon>
        <taxon>Pseudomonadati</taxon>
        <taxon>Pseudomonadota</taxon>
        <taxon>Gammaproteobacteria</taxon>
        <taxon>Pasteurellales</taxon>
        <taxon>Pasteurellaceae</taxon>
        <taxon>Haemophilus</taxon>
    </lineage>
</organism>
<dbReference type="PANTHER" id="PTHR33295">
    <property type="entry name" value="ATPASE"/>
    <property type="match status" value="1"/>
</dbReference>
<name>A0A0H3PJV1_HAEI3</name>
<accession>A0A0H3PJV1</accession>
<dbReference type="AlphaFoldDB" id="A0A0H3PJV1"/>
<dbReference type="Proteomes" id="UP000003185">
    <property type="component" value="Unassembled WGS sequence"/>
</dbReference>
<proteinExistence type="predicted"/>
<sequence>MGKLDSKEIDFIARKADEILYVQVAFEIPENTHETDNLLHIKDNYKKILITGKYYEQTEIDGIEVIYVVDWLLQ</sequence>
<comment type="caution">
    <text evidence="1">The sequence shown here is derived from an EMBL/GenBank/DDBJ whole genome shotgun (WGS) entry which is preliminary data.</text>
</comment>
<evidence type="ECO:0000313" key="1">
    <source>
        <dbReference type="EMBL" id="EDJ93842.1"/>
    </source>
</evidence>
<evidence type="ECO:0000313" key="2">
    <source>
        <dbReference type="Proteomes" id="UP000003185"/>
    </source>
</evidence>
<protein>
    <submittedName>
        <fullName evidence="1">Predicted ATPase</fullName>
    </submittedName>
</protein>
<gene>
    <name evidence="1" type="ORF">CGSHi3655_08119</name>
</gene>